<dbReference type="Gene3D" id="1.10.10.10">
    <property type="entry name" value="Winged helix-like DNA-binding domain superfamily/Winged helix DNA-binding domain"/>
    <property type="match status" value="1"/>
</dbReference>
<dbReference type="RefSeq" id="WP_241273198.1">
    <property type="nucleotide sequence ID" value="NZ_JAKZGS010000001.1"/>
</dbReference>
<gene>
    <name evidence="5" type="ORF">MM236_01705</name>
</gene>
<keyword evidence="2" id="KW-0804">Transcription</keyword>
<evidence type="ECO:0000259" key="4">
    <source>
        <dbReference type="PROSITE" id="PS51000"/>
    </source>
</evidence>
<dbReference type="InterPro" id="IPR051534">
    <property type="entry name" value="CBASS_pafABC_assoc_protein"/>
</dbReference>
<dbReference type="InterPro" id="IPR026881">
    <property type="entry name" value="WYL_dom"/>
</dbReference>
<dbReference type="SMART" id="SM00420">
    <property type="entry name" value="HTH_DEOR"/>
    <property type="match status" value="1"/>
</dbReference>
<proteinExistence type="predicted"/>
<dbReference type="PANTHER" id="PTHR34580">
    <property type="match status" value="1"/>
</dbReference>
<feature type="coiled-coil region" evidence="3">
    <location>
        <begin position="110"/>
        <end position="152"/>
    </location>
</feature>
<evidence type="ECO:0000313" key="5">
    <source>
        <dbReference type="EMBL" id="MCH7396677.1"/>
    </source>
</evidence>
<dbReference type="PROSITE" id="PS51000">
    <property type="entry name" value="HTH_DEOR_2"/>
    <property type="match status" value="1"/>
</dbReference>
<dbReference type="Proteomes" id="UP001165488">
    <property type="component" value="Unassembled WGS sequence"/>
</dbReference>
<comment type="caution">
    <text evidence="5">The sequence shown here is derived from an EMBL/GenBank/DDBJ whole genome shotgun (WGS) entry which is preliminary data.</text>
</comment>
<dbReference type="Pfam" id="PF13280">
    <property type="entry name" value="WYL"/>
    <property type="match status" value="1"/>
</dbReference>
<protein>
    <submittedName>
        <fullName evidence="5">YafY family transcriptional regulator</fullName>
    </submittedName>
</protein>
<keyword evidence="3" id="KW-0175">Coiled coil</keyword>
<dbReference type="InterPro" id="IPR028349">
    <property type="entry name" value="PafC-like"/>
</dbReference>
<evidence type="ECO:0000256" key="3">
    <source>
        <dbReference type="SAM" id="Coils"/>
    </source>
</evidence>
<keyword evidence="1" id="KW-0805">Transcription regulation</keyword>
<dbReference type="PANTHER" id="PTHR34580:SF3">
    <property type="entry name" value="PROTEIN PAFB"/>
    <property type="match status" value="1"/>
</dbReference>
<sequence length="318" mass="37275">MNRLERLTAILTQLQSKSIITAQAIADRFDISLRTVYRDIRALEESGVPISSEAGIGYKLVDGYRLPPLMFTKEEALSFLVAEKIYEKITEKGMNNNFQSGMIKIKAVLRQAEKSALEELSDQIEVMQNLNFSQLENKGKGLQEILDSLTKKCVVTIEYISFEKEERSTREIEPIGIFFAFEKWYLIAWCRLRKDYRTFRVDRIQKIRHKEETFPDRHPSLRAYLTKIQKQESLIKVVILVPNNFIKYMQGQKFNHGFVMQKEIGENIEMTFMTTSLDSILRWLIVFADQFIVLEPFELKEMIRDLLQAMMKKHLPNI</sequence>
<evidence type="ECO:0000313" key="6">
    <source>
        <dbReference type="Proteomes" id="UP001165488"/>
    </source>
</evidence>
<evidence type="ECO:0000256" key="2">
    <source>
        <dbReference type="ARBA" id="ARBA00023163"/>
    </source>
</evidence>
<dbReference type="InterPro" id="IPR036390">
    <property type="entry name" value="WH_DNA-bd_sf"/>
</dbReference>
<organism evidence="5 6">
    <name type="scientific">Belliella calami</name>
    <dbReference type="NCBI Taxonomy" id="2923436"/>
    <lineage>
        <taxon>Bacteria</taxon>
        <taxon>Pseudomonadati</taxon>
        <taxon>Bacteroidota</taxon>
        <taxon>Cytophagia</taxon>
        <taxon>Cytophagales</taxon>
        <taxon>Cyclobacteriaceae</taxon>
        <taxon>Belliella</taxon>
    </lineage>
</organism>
<keyword evidence="6" id="KW-1185">Reference proteome</keyword>
<dbReference type="EMBL" id="JAKZGS010000001">
    <property type="protein sequence ID" value="MCH7396677.1"/>
    <property type="molecule type" value="Genomic_DNA"/>
</dbReference>
<dbReference type="InterPro" id="IPR001034">
    <property type="entry name" value="DeoR_HTH"/>
</dbReference>
<name>A0ABS9UJ78_9BACT</name>
<dbReference type="SUPFAM" id="SSF46785">
    <property type="entry name" value="Winged helix' DNA-binding domain"/>
    <property type="match status" value="1"/>
</dbReference>
<dbReference type="PROSITE" id="PS52050">
    <property type="entry name" value="WYL"/>
    <property type="match status" value="1"/>
</dbReference>
<feature type="domain" description="HTH deoR-type" evidence="4">
    <location>
        <begin position="3"/>
        <end position="58"/>
    </location>
</feature>
<accession>A0ABS9UJ78</accession>
<dbReference type="Pfam" id="PF08279">
    <property type="entry name" value="HTH_11"/>
    <property type="match status" value="1"/>
</dbReference>
<dbReference type="InterPro" id="IPR036388">
    <property type="entry name" value="WH-like_DNA-bd_sf"/>
</dbReference>
<dbReference type="PIRSF" id="PIRSF016838">
    <property type="entry name" value="PafC"/>
    <property type="match status" value="1"/>
</dbReference>
<reference evidence="5" key="1">
    <citation type="submission" date="2022-03" db="EMBL/GenBank/DDBJ databases">
        <title>De novo assembled genomes of Belliella spp. (Cyclobacteriaceae) strains.</title>
        <authorList>
            <person name="Szabo A."/>
            <person name="Korponai K."/>
            <person name="Felfoldi T."/>
        </authorList>
    </citation>
    <scope>NUCLEOTIDE SEQUENCE</scope>
    <source>
        <strain evidence="5">DSM 107340</strain>
    </source>
</reference>
<dbReference type="InterPro" id="IPR013196">
    <property type="entry name" value="HTH_11"/>
</dbReference>
<evidence type="ECO:0000256" key="1">
    <source>
        <dbReference type="ARBA" id="ARBA00023015"/>
    </source>
</evidence>